<evidence type="ECO:0000256" key="2">
    <source>
        <dbReference type="SAM" id="MobiDB-lite"/>
    </source>
</evidence>
<feature type="coiled-coil region" evidence="1">
    <location>
        <begin position="146"/>
        <end position="333"/>
    </location>
</feature>
<evidence type="ECO:0000313" key="3">
    <source>
        <dbReference type="Proteomes" id="UP000095282"/>
    </source>
</evidence>
<accession>A0A1I7TXL2</accession>
<organism evidence="3 4">
    <name type="scientific">Caenorhabditis tropicalis</name>
    <dbReference type="NCBI Taxonomy" id="1561998"/>
    <lineage>
        <taxon>Eukaryota</taxon>
        <taxon>Metazoa</taxon>
        <taxon>Ecdysozoa</taxon>
        <taxon>Nematoda</taxon>
        <taxon>Chromadorea</taxon>
        <taxon>Rhabditida</taxon>
        <taxon>Rhabditina</taxon>
        <taxon>Rhabditomorpha</taxon>
        <taxon>Rhabditoidea</taxon>
        <taxon>Rhabditidae</taxon>
        <taxon>Peloderinae</taxon>
        <taxon>Caenorhabditis</taxon>
    </lineage>
</organism>
<reference evidence="4" key="1">
    <citation type="submission" date="2016-11" db="UniProtKB">
        <authorList>
            <consortium name="WormBaseParasite"/>
        </authorList>
    </citation>
    <scope>IDENTIFICATION</scope>
</reference>
<feature type="region of interest" description="Disordered" evidence="2">
    <location>
        <begin position="373"/>
        <end position="439"/>
    </location>
</feature>
<keyword evidence="3" id="KW-1185">Reference proteome</keyword>
<proteinExistence type="predicted"/>
<feature type="coiled-coil region" evidence="1">
    <location>
        <begin position="85"/>
        <end position="119"/>
    </location>
</feature>
<keyword evidence="1" id="KW-0175">Coiled coil</keyword>
<dbReference type="eggNOG" id="ENOG502QZUC">
    <property type="taxonomic scope" value="Eukaryota"/>
</dbReference>
<dbReference type="Proteomes" id="UP000095282">
    <property type="component" value="Unplaced"/>
</dbReference>
<dbReference type="AlphaFoldDB" id="A0A1I7TXL2"/>
<protein>
    <submittedName>
        <fullName evidence="4">Cilia- and flagella-associated protein 157</fullName>
    </submittedName>
</protein>
<evidence type="ECO:0000313" key="4">
    <source>
        <dbReference type="WBParaSite" id="Csp11.Scaffold629.g12812.t1"/>
    </source>
</evidence>
<feature type="compositionally biased region" description="Low complexity" evidence="2">
    <location>
        <begin position="398"/>
        <end position="412"/>
    </location>
</feature>
<sequence length="439" mass="51171">MRVSSQNEEDLSVERLAPVSLKGSQKINKIFHDLIDNWKKYTAQEDGDRIALMLQNYTVEKQLEHISEMQKEEIVDIVRFNLRKVTTLQEENEQLTRRNRDISEKLHRIENRVGKAQVEVFDKVQETTMEILKDFHARELDLARKVEALETEKTNLTSKNSKFEQKLEESERKISSLGAKNQRLTELNDENEKAVAEFSLKVQHHEDEIFQLREQLEKVNEVAREKTEEALQEAVESQRVKTLILKERETANLEAMRLQEKLIQEMDKYKSDLEKDLNIRHQRHKKEVEALNAKYESAVNHKDSLIQDLTERNHEAQAEIQKYRRNFQMMEAQIKGNMKRSLALNYQEMLAIISSGTSRLPSPPSELYRELEKENLRRHHTDRSPSPKRSLGVQTSDVPRVPSRAPSAPPSARTRESKKPMAPKFSSSVASARFPSARK</sequence>
<dbReference type="WBParaSite" id="Csp11.Scaffold629.g12812.t1">
    <property type="protein sequence ID" value="Csp11.Scaffold629.g12812.t1"/>
    <property type="gene ID" value="Csp11.Scaffold629.g12812"/>
</dbReference>
<name>A0A1I7TXL2_9PELO</name>
<evidence type="ECO:0000256" key="1">
    <source>
        <dbReference type="SAM" id="Coils"/>
    </source>
</evidence>